<keyword evidence="2" id="KW-1185">Reference proteome</keyword>
<protein>
    <submittedName>
        <fullName evidence="1">Uncharacterized protein</fullName>
    </submittedName>
</protein>
<dbReference type="AlphaFoldDB" id="A0A9N9VWJ6"/>
<evidence type="ECO:0000313" key="2">
    <source>
        <dbReference type="Proteomes" id="UP000696573"/>
    </source>
</evidence>
<name>A0A9N9VWJ6_9HYPO</name>
<proteinExistence type="predicted"/>
<gene>
    <name evidence="1" type="ORF">CRHIZ90672A_00003136</name>
</gene>
<dbReference type="EMBL" id="CABFNQ020000740">
    <property type="protein sequence ID" value="CAH0029600.1"/>
    <property type="molecule type" value="Genomic_DNA"/>
</dbReference>
<sequence>MSLQSVCRPSSSLARLPHDDEFGVAGGQAGAVAPCNPHPLLARLACHHAGKRGDKERRRSSCAMVKTALPWESVPGRREVHEKSAECWQAALERARDCLLLLVLARGACALQRDIHGRYDGGPKASAYRARIIKDNLDWVAIGRASSCHTMALR</sequence>
<accession>A0A9N9VWJ6</accession>
<reference evidence="1" key="1">
    <citation type="submission" date="2021-10" db="EMBL/GenBank/DDBJ databases">
        <authorList>
            <person name="Piombo E."/>
        </authorList>
    </citation>
    <scope>NUCLEOTIDE SEQUENCE</scope>
</reference>
<comment type="caution">
    <text evidence="1">The sequence shown here is derived from an EMBL/GenBank/DDBJ whole genome shotgun (WGS) entry which is preliminary data.</text>
</comment>
<evidence type="ECO:0000313" key="1">
    <source>
        <dbReference type="EMBL" id="CAH0029600.1"/>
    </source>
</evidence>
<dbReference type="Proteomes" id="UP000696573">
    <property type="component" value="Unassembled WGS sequence"/>
</dbReference>
<organism evidence="1 2">
    <name type="scientific">Clonostachys rhizophaga</name>
    <dbReference type="NCBI Taxonomy" id="160324"/>
    <lineage>
        <taxon>Eukaryota</taxon>
        <taxon>Fungi</taxon>
        <taxon>Dikarya</taxon>
        <taxon>Ascomycota</taxon>
        <taxon>Pezizomycotina</taxon>
        <taxon>Sordariomycetes</taxon>
        <taxon>Hypocreomycetidae</taxon>
        <taxon>Hypocreales</taxon>
        <taxon>Bionectriaceae</taxon>
        <taxon>Clonostachys</taxon>
    </lineage>
</organism>
<dbReference type="OrthoDB" id="10390230at2759"/>